<dbReference type="PROSITE" id="PS00380">
    <property type="entry name" value="RHODANESE_1"/>
    <property type="match status" value="1"/>
</dbReference>
<evidence type="ECO:0000313" key="4">
    <source>
        <dbReference type="EMBL" id="OGI51652.1"/>
    </source>
</evidence>
<dbReference type="Gene3D" id="3.40.250.10">
    <property type="entry name" value="Rhodanese-like domain"/>
    <property type="match status" value="2"/>
</dbReference>
<evidence type="ECO:0000259" key="3">
    <source>
        <dbReference type="PROSITE" id="PS50206"/>
    </source>
</evidence>
<dbReference type="PROSITE" id="PS50206">
    <property type="entry name" value="RHODANESE_3"/>
    <property type="match status" value="2"/>
</dbReference>
<dbReference type="InterPro" id="IPR001307">
    <property type="entry name" value="Thiosulphate_STrfase_CS"/>
</dbReference>
<evidence type="ECO:0000256" key="1">
    <source>
        <dbReference type="ARBA" id="ARBA00022737"/>
    </source>
</evidence>
<dbReference type="CDD" id="cd01449">
    <property type="entry name" value="TST_Repeat_2"/>
    <property type="match status" value="1"/>
</dbReference>
<feature type="domain" description="Rhodanese" evidence="3">
    <location>
        <begin position="158"/>
        <end position="271"/>
    </location>
</feature>
<dbReference type="PANTHER" id="PTHR43855:SF1">
    <property type="entry name" value="THIOSULFATE SULFURTRANSFERASE"/>
    <property type="match status" value="1"/>
</dbReference>
<dbReference type="GO" id="GO:0004792">
    <property type="term" value="F:thiosulfate-cyanide sulfurtransferase activity"/>
    <property type="evidence" value="ECO:0007669"/>
    <property type="project" value="InterPro"/>
</dbReference>
<dbReference type="Pfam" id="PF00581">
    <property type="entry name" value="Rhodanese"/>
    <property type="match status" value="2"/>
</dbReference>
<comment type="caution">
    <text evidence="4">The sequence shown here is derived from an EMBL/GenBank/DDBJ whole genome shotgun (WGS) entry which is preliminary data.</text>
</comment>
<name>A0A1F6U2U3_9PROT</name>
<keyword evidence="2 4" id="KW-0808">Transferase</keyword>
<dbReference type="InterPro" id="IPR001763">
    <property type="entry name" value="Rhodanese-like_dom"/>
</dbReference>
<protein>
    <recommendedName>
        <fullName evidence="2">Sulfurtransferase</fullName>
    </recommendedName>
</protein>
<sequence length="271" mass="30112">MTQPLVRLVVEPAELEKHLGAENLLIVDLCRPETYAQAHVPGAVHLDYAQIVAARPPAMGMLPDAAPLSDVLSSIGMTPDRHVVAYDDEGGGRASRLLWTLDALGHSRYSLLNGGLHAWLNDRHGVSNEPVKKVRSDYTVKFDNKVVADKNYIMKHLRDAGVIIVDTRTPAEYRGETRRAERTGHIPGAVNFDWMNSIDQARSVRLKPADELKRVLTGLGVTPDKEVITYCQTHHRSAHTYIVLKSLGYPRVRGYPGSWSEWGNSPETPIE</sequence>
<reference evidence="4 5" key="1">
    <citation type="journal article" date="2016" name="Nat. Commun.">
        <title>Thousands of microbial genomes shed light on interconnected biogeochemical processes in an aquifer system.</title>
        <authorList>
            <person name="Anantharaman K."/>
            <person name="Brown C.T."/>
            <person name="Hug L.A."/>
            <person name="Sharon I."/>
            <person name="Castelle C.J."/>
            <person name="Probst A.J."/>
            <person name="Thomas B.C."/>
            <person name="Singh A."/>
            <person name="Wilkins M.J."/>
            <person name="Karaoz U."/>
            <person name="Brodie E.L."/>
            <person name="Williams K.H."/>
            <person name="Hubbard S.S."/>
            <person name="Banfield J.F."/>
        </authorList>
    </citation>
    <scope>NUCLEOTIDE SEQUENCE [LARGE SCALE GENOMIC DNA]</scope>
</reference>
<dbReference type="STRING" id="1817768.A3A87_00235"/>
<dbReference type="CDD" id="cd01448">
    <property type="entry name" value="TST_Repeat_1"/>
    <property type="match status" value="1"/>
</dbReference>
<gene>
    <name evidence="4" type="ORF">A3A87_00235</name>
</gene>
<dbReference type="PANTHER" id="PTHR43855">
    <property type="entry name" value="THIOSULFATE SULFURTRANSFERASE"/>
    <property type="match status" value="1"/>
</dbReference>
<accession>A0A1F6U2U3</accession>
<evidence type="ECO:0000256" key="2">
    <source>
        <dbReference type="RuleBase" id="RU000507"/>
    </source>
</evidence>
<organism evidence="4 5">
    <name type="scientific">Candidatus Muproteobacteria bacterium RIFCSPLOWO2_01_FULL_60_18</name>
    <dbReference type="NCBI Taxonomy" id="1817768"/>
    <lineage>
        <taxon>Bacteria</taxon>
        <taxon>Pseudomonadati</taxon>
        <taxon>Pseudomonadota</taxon>
        <taxon>Candidatus Muproteobacteria</taxon>
    </lineage>
</organism>
<evidence type="ECO:0000313" key="5">
    <source>
        <dbReference type="Proteomes" id="UP000179037"/>
    </source>
</evidence>
<dbReference type="EMBL" id="MFTC01000035">
    <property type="protein sequence ID" value="OGI51652.1"/>
    <property type="molecule type" value="Genomic_DNA"/>
</dbReference>
<dbReference type="InterPro" id="IPR036873">
    <property type="entry name" value="Rhodanese-like_dom_sf"/>
</dbReference>
<dbReference type="Proteomes" id="UP000179037">
    <property type="component" value="Unassembled WGS sequence"/>
</dbReference>
<dbReference type="PROSITE" id="PS00683">
    <property type="entry name" value="RHODANESE_2"/>
    <property type="match status" value="1"/>
</dbReference>
<proteinExistence type="predicted"/>
<dbReference type="InterPro" id="IPR051126">
    <property type="entry name" value="Thiosulfate_sulfurtransferase"/>
</dbReference>
<dbReference type="SUPFAM" id="SSF52821">
    <property type="entry name" value="Rhodanese/Cell cycle control phosphatase"/>
    <property type="match status" value="2"/>
</dbReference>
<dbReference type="AlphaFoldDB" id="A0A1F6U2U3"/>
<feature type="domain" description="Rhodanese" evidence="3">
    <location>
        <begin position="20"/>
        <end position="128"/>
    </location>
</feature>
<dbReference type="SMART" id="SM00450">
    <property type="entry name" value="RHOD"/>
    <property type="match status" value="2"/>
</dbReference>
<keyword evidence="1" id="KW-0677">Repeat</keyword>